<dbReference type="Proteomes" id="UP000308508">
    <property type="component" value="Unassembled WGS sequence"/>
</dbReference>
<dbReference type="InterPro" id="IPR027417">
    <property type="entry name" value="P-loop_NTPase"/>
</dbReference>
<name>A0A5R9PHD8_9GAMM</name>
<dbReference type="Pfam" id="PF13469">
    <property type="entry name" value="Sulfotransfer_3"/>
    <property type="match status" value="1"/>
</dbReference>
<keyword evidence="2" id="KW-1185">Reference proteome</keyword>
<protein>
    <recommendedName>
        <fullName evidence="3">Sulfotransferase family protein</fullName>
    </recommendedName>
</protein>
<accession>A0A5R9PHD8</accession>
<comment type="caution">
    <text evidence="1">The sequence shown here is derived from an EMBL/GenBank/DDBJ whole genome shotgun (WGS) entry which is preliminary data.</text>
</comment>
<evidence type="ECO:0000313" key="2">
    <source>
        <dbReference type="Proteomes" id="UP000308508"/>
    </source>
</evidence>
<dbReference type="STRING" id="1123377.GCA_000423885_01452"/>
<dbReference type="EMBL" id="SROY01000001">
    <property type="protein sequence ID" value="TLX22934.1"/>
    <property type="molecule type" value="Genomic_DNA"/>
</dbReference>
<evidence type="ECO:0008006" key="3">
    <source>
        <dbReference type="Google" id="ProtNLM"/>
    </source>
</evidence>
<reference evidence="1 2" key="1">
    <citation type="submission" date="2019-04" db="EMBL/GenBank/DDBJ databases">
        <authorList>
            <person name="Grouzdev D.S."/>
            <person name="Nazina T.N."/>
        </authorList>
    </citation>
    <scope>NUCLEOTIDE SEQUENCE [LARGE SCALE GENOMIC DNA]</scope>
    <source>
        <strain evidence="1 2">SHC 3-19</strain>
    </source>
</reference>
<dbReference type="Gene3D" id="3.40.50.300">
    <property type="entry name" value="P-loop containing nucleotide triphosphate hydrolases"/>
    <property type="match status" value="1"/>
</dbReference>
<sequence>MAPVNNPSRICLLIVGMHRSGTSAVAGSLARLGLPMGEHLLAAGEDNPKGYFEHEEAVRIDDALLDALGRRWDDPRELPEGWLRTPAADDARVAIAGLLEREFSAAGLFALKDPRLCRLLPLWLETLRATGIEPRVLLVVRHPAEVAASLAKRNGFSPALSQLLWLEHMFAAERDSRGCTRAVVTYDDLVAAPEATLARLMTALGLDHLVATPDGATLSGFVSAGDRHFSGGTALATSVGTHDGLVADAMSLFAQSSIDAARFDGLRQRLRESLSPFRALLEGVASQSQEARRESVAAAVAVARVQSELNAQVEWSRAAVAEREALQAALAEARSALAAQVEWSQAAVAEREALQGALAEARSALAAQVEWSQAAVVEREALQAELAGTRSALTAQIAWSEEAVVARTALNQRIHDLQLALLRYEATLIGRLQRRWMAWRDGRAQLRKDTTTP</sequence>
<gene>
    <name evidence="1" type="ORF">E5S66_02610</name>
</gene>
<proteinExistence type="predicted"/>
<dbReference type="InterPro" id="IPR014556">
    <property type="entry name" value="UCP029407"/>
</dbReference>
<organism evidence="1 2">
    <name type="scientific">Thermomonas fusca</name>
    <dbReference type="NCBI Taxonomy" id="215690"/>
    <lineage>
        <taxon>Bacteria</taxon>
        <taxon>Pseudomonadati</taxon>
        <taxon>Pseudomonadota</taxon>
        <taxon>Gammaproteobacteria</taxon>
        <taxon>Lysobacterales</taxon>
        <taxon>Lysobacteraceae</taxon>
        <taxon>Thermomonas</taxon>
    </lineage>
</organism>
<dbReference type="PIRSF" id="PIRSF029407">
    <property type="entry name" value="UCP029407"/>
    <property type="match status" value="1"/>
</dbReference>
<evidence type="ECO:0000313" key="1">
    <source>
        <dbReference type="EMBL" id="TLX22934.1"/>
    </source>
</evidence>
<dbReference type="SUPFAM" id="SSF52540">
    <property type="entry name" value="P-loop containing nucleoside triphosphate hydrolases"/>
    <property type="match status" value="1"/>
</dbReference>
<dbReference type="AlphaFoldDB" id="A0A5R9PHD8"/>